<dbReference type="GeneID" id="101854842"/>
<keyword evidence="3" id="KW-1185">Reference proteome</keyword>
<feature type="region of interest" description="Disordered" evidence="1">
    <location>
        <begin position="358"/>
        <end position="468"/>
    </location>
</feature>
<name>A0ABM1AE83_APLCA</name>
<dbReference type="InterPro" id="IPR026508">
    <property type="entry name" value="TMEM164"/>
</dbReference>
<evidence type="ECO:0000256" key="1">
    <source>
        <dbReference type="SAM" id="MobiDB-lite"/>
    </source>
</evidence>
<proteinExistence type="predicted"/>
<accession>A0ABM1AE83</accession>
<dbReference type="RefSeq" id="XP_012945998.1">
    <property type="nucleotide sequence ID" value="XM_013090544.1"/>
</dbReference>
<evidence type="ECO:0000256" key="2">
    <source>
        <dbReference type="SAM" id="Phobius"/>
    </source>
</evidence>
<feature type="transmembrane region" description="Helical" evidence="2">
    <location>
        <begin position="138"/>
        <end position="159"/>
    </location>
</feature>
<dbReference type="PANTHER" id="PTHR20948">
    <property type="entry name" value="TRANSMEMBRANE PROTEIN 164"/>
    <property type="match status" value="1"/>
</dbReference>
<keyword evidence="2" id="KW-0472">Membrane</keyword>
<feature type="transmembrane region" description="Helical" evidence="2">
    <location>
        <begin position="84"/>
        <end position="102"/>
    </location>
</feature>
<protein>
    <submittedName>
        <fullName evidence="4">Transmembrane protein 164</fullName>
    </submittedName>
</protein>
<reference evidence="4" key="1">
    <citation type="submission" date="2025-08" db="UniProtKB">
        <authorList>
            <consortium name="RefSeq"/>
        </authorList>
    </citation>
    <scope>IDENTIFICATION</scope>
</reference>
<organism evidence="3 4">
    <name type="scientific">Aplysia californica</name>
    <name type="common">California sea hare</name>
    <dbReference type="NCBI Taxonomy" id="6500"/>
    <lineage>
        <taxon>Eukaryota</taxon>
        <taxon>Metazoa</taxon>
        <taxon>Spiralia</taxon>
        <taxon>Lophotrochozoa</taxon>
        <taxon>Mollusca</taxon>
        <taxon>Gastropoda</taxon>
        <taxon>Heterobranchia</taxon>
        <taxon>Euthyneura</taxon>
        <taxon>Tectipleura</taxon>
        <taxon>Aplysiida</taxon>
        <taxon>Aplysioidea</taxon>
        <taxon>Aplysiidae</taxon>
        <taxon>Aplysia</taxon>
    </lineage>
</organism>
<feature type="transmembrane region" description="Helical" evidence="2">
    <location>
        <begin position="108"/>
        <end position="126"/>
    </location>
</feature>
<dbReference type="Pfam" id="PF14808">
    <property type="entry name" value="TMEM164"/>
    <property type="match status" value="1"/>
</dbReference>
<keyword evidence="2" id="KW-1133">Transmembrane helix</keyword>
<gene>
    <name evidence="4" type="primary">LOC101854842</name>
</gene>
<feature type="compositionally biased region" description="Basic and acidic residues" evidence="1">
    <location>
        <begin position="394"/>
        <end position="407"/>
    </location>
</feature>
<dbReference type="PANTHER" id="PTHR20948:SF2">
    <property type="entry name" value="TRANSMEMBRANE PROTEIN 164"/>
    <property type="match status" value="1"/>
</dbReference>
<evidence type="ECO:0000313" key="3">
    <source>
        <dbReference type="Proteomes" id="UP000694888"/>
    </source>
</evidence>
<feature type="transmembrane region" description="Helical" evidence="2">
    <location>
        <begin position="165"/>
        <end position="181"/>
    </location>
</feature>
<evidence type="ECO:0000313" key="4">
    <source>
        <dbReference type="RefSeq" id="XP_012945998.1"/>
    </source>
</evidence>
<feature type="transmembrane region" description="Helical" evidence="2">
    <location>
        <begin position="46"/>
        <end position="64"/>
    </location>
</feature>
<feature type="compositionally biased region" description="Polar residues" evidence="1">
    <location>
        <begin position="436"/>
        <end position="447"/>
    </location>
</feature>
<keyword evidence="2 4" id="KW-0812">Transmembrane</keyword>
<feature type="transmembrane region" description="Helical" evidence="2">
    <location>
        <begin position="193"/>
        <end position="212"/>
    </location>
</feature>
<sequence>MATIDQNGLEEGWFDWAYKGVDHTLPGNGGVECRDFLSVSQRCWESVIASAVAVLALIVAVPRLRLPWRLSCTYQKPEPVGKRLLLLLMCLTFGVELGFKLATRQMIWIGNPCHLATMMQIFILAAPPSRIVTSAFRLHMHMLTGAPIAILFPVINTRLLPFETGVYFLQHVLMLIIPFYLMKTGDPFIPEELFDFSWPMVSFGFLFIYHFLPLQLLAYVSQVNLNNMLCPAVSDPFHGKYYRLFAIAHQFILIPCQGKLFVLIAKAFGLLPADNPPDQCPAGEAVKSPSSNYCVGNNTCCSSNVSCESTASSAKRLDDYDDSGFLGAGCALGGKDMADSQVHDGHADVSVSEQTCRGCEETEEEEDEGVPGACSSSGEDQPMTVVRRLVNGRIVEDEHGRGGKGEGEGVGVDGSLAPGREESGCNLMADGAPPSRRQQSGQRSVNGTGKPLTMSDLETTRNGHAKMH</sequence>
<dbReference type="Proteomes" id="UP000694888">
    <property type="component" value="Unplaced"/>
</dbReference>